<proteinExistence type="predicted"/>
<evidence type="ECO:0000313" key="2">
    <source>
        <dbReference type="RefSeq" id="XP_065663925.1"/>
    </source>
</evidence>
<accession>A0ABM4CQ02</accession>
<reference evidence="2 3" key="1">
    <citation type="submission" date="2025-05" db="UniProtKB">
        <authorList>
            <consortium name="RefSeq"/>
        </authorList>
    </citation>
    <scope>IDENTIFICATION</scope>
</reference>
<organism evidence="1 2">
    <name type="scientific">Hydra vulgaris</name>
    <name type="common">Hydra</name>
    <name type="synonym">Hydra attenuata</name>
    <dbReference type="NCBI Taxonomy" id="6087"/>
    <lineage>
        <taxon>Eukaryota</taxon>
        <taxon>Metazoa</taxon>
        <taxon>Cnidaria</taxon>
        <taxon>Hydrozoa</taxon>
        <taxon>Hydroidolina</taxon>
        <taxon>Anthoathecata</taxon>
        <taxon>Aplanulata</taxon>
        <taxon>Hydridae</taxon>
        <taxon>Hydra</taxon>
    </lineage>
</organism>
<evidence type="ECO:0000313" key="3">
    <source>
        <dbReference type="RefSeq" id="XP_065663926.1"/>
    </source>
</evidence>
<protein>
    <submittedName>
        <fullName evidence="2 3">Uncharacterized protein LOC136085919</fullName>
    </submittedName>
</protein>
<evidence type="ECO:0000313" key="1">
    <source>
        <dbReference type="Proteomes" id="UP001652625"/>
    </source>
</evidence>
<dbReference type="PANTHER" id="PTHR46579:SF1">
    <property type="entry name" value="F5_8 TYPE C DOMAIN-CONTAINING PROTEIN"/>
    <property type="match status" value="1"/>
</dbReference>
<dbReference type="Proteomes" id="UP001652625">
    <property type="component" value="Chromosome 10"/>
</dbReference>
<dbReference type="RefSeq" id="XP_065663926.1">
    <property type="nucleotide sequence ID" value="XM_065807854.1"/>
</dbReference>
<dbReference type="PANTHER" id="PTHR46579">
    <property type="entry name" value="F5/8 TYPE C DOMAIN-CONTAINING PROTEIN-RELATED"/>
    <property type="match status" value="1"/>
</dbReference>
<dbReference type="GeneID" id="136085919"/>
<dbReference type="RefSeq" id="XP_065663925.1">
    <property type="nucleotide sequence ID" value="XM_065807853.1"/>
</dbReference>
<keyword evidence="1" id="KW-1185">Reference proteome</keyword>
<name>A0ABM4CQ02_HYDVU</name>
<sequence>MPRIGCYKKWQSGEVSVPRTTRWRMSKVYCAQQQNESTSDDNDSIDDEFMDHLSDFDEPENETIHNEFDENASSESPPLYPGSKINVSNACLCIMTFILRFNLSYEALEALLTLLTILLPHSVLPTSKYLFLKFFKKETDLYEKVFFCDACEVALSSNKQCTKCLKYFTSSYLYKKCNFFHILNINKQLKNTCDNNWIHLADLEENGQATIRLVVNTDGVPVFKSSKWSLWPLLASIHNFPYSLQITNILFFGLWSGFKKPNIQLFLSPFIDIFTNLSTNGILLSNNVRVFFHVSIFSCDTIARALVFCRRQFNGYNGCHWCSSRGERVPKGRGSCMTYPFSDVSMNCRSNTDFFCVNVVEGFLDISPLVRVPNFDCVNGTVVDNLHCIELGVMKAMFSFWFDSCYSGSIFSIRRHCTVINNLLSAISVPSNIRRTPRSLSCIKHWKGVEFFNFLVFYGPVILCDILLPQFFDHFILLSNVVFMLNNKVLSESVVNEATLLVNRFVYEFPGLYGRENMSYNVHQLLHLPSCARLWGPLLSYSCHQFENFNGIILSFLNGTQDISTQVIDRFSYLTTCNIQASNSNIIDEDCIDFLEDMLCSHNFNFKGVIIGSIKVLDKGCNYNIPNCEKLFFEHYLGKHISEFQKCYKVSIAKNIYHIRHKNVRHCDSLVKLTCGSFCSIEYFFIFEMNVFACVKLLKTSPKAAKHIFMYTYAECLSIIFAEQIIQKAFLVEGCIVSIPDLCPF</sequence>
<gene>
    <name evidence="2 3" type="primary">LOC136085919</name>
</gene>